<dbReference type="eggNOG" id="COG1216">
    <property type="taxonomic scope" value="Bacteria"/>
</dbReference>
<gene>
    <name evidence="3" type="ordered locus">PSMK_25290</name>
</gene>
<dbReference type="AlphaFoldDB" id="I0IHF0"/>
<evidence type="ECO:0000256" key="1">
    <source>
        <dbReference type="SAM" id="MobiDB-lite"/>
    </source>
</evidence>
<name>I0IHF0_PHYMF</name>
<evidence type="ECO:0000259" key="2">
    <source>
        <dbReference type="Pfam" id="PF00535"/>
    </source>
</evidence>
<evidence type="ECO:0000313" key="4">
    <source>
        <dbReference type="Proteomes" id="UP000007881"/>
    </source>
</evidence>
<dbReference type="STRING" id="1142394.PSMK_25290"/>
<sequence length="324" mass="33850">MPAPAVSVAIATRGRPAWCAEAVASVPAAAEGLPVEVVVAVDGGDAAPEPALRALAAAGRCRLVEAPAAGGAATRNAALREAAAAWVCVLDDDDRLAPGALARLRARADGDAEAVGVAGRVEGFREAGGPPIALGTLPDTDAIGFDDLVIGDPVVSLGSALLRTDAVRAAGGFDASLRIVEDWDLLLKLCRGRRLRLEPSVTLHYRLHAGNGSVSDPSETLRQSLRLLKRHARDEPAAVRAAAAVNLMRWVGRPVFRGVHERMARLACEGLDADWILLARLYAFGGRDPRLLRLAGETLTRPRPAPGQERRAPRAVPGPPAAQA</sequence>
<dbReference type="KEGG" id="phm:PSMK_25290"/>
<dbReference type="Gene3D" id="3.90.550.10">
    <property type="entry name" value="Spore Coat Polysaccharide Biosynthesis Protein SpsA, Chain A"/>
    <property type="match status" value="1"/>
</dbReference>
<dbReference type="InterPro" id="IPR050834">
    <property type="entry name" value="Glycosyltransf_2"/>
</dbReference>
<evidence type="ECO:0000313" key="3">
    <source>
        <dbReference type="EMBL" id="BAM04688.1"/>
    </source>
</evidence>
<dbReference type="Pfam" id="PF00535">
    <property type="entry name" value="Glycos_transf_2"/>
    <property type="match status" value="1"/>
</dbReference>
<dbReference type="PANTHER" id="PTHR43685">
    <property type="entry name" value="GLYCOSYLTRANSFERASE"/>
    <property type="match status" value="1"/>
</dbReference>
<proteinExistence type="predicted"/>
<organism evidence="3 4">
    <name type="scientific">Phycisphaera mikurensis (strain NBRC 102666 / KCTC 22515 / FYK2301M01)</name>
    <dbReference type="NCBI Taxonomy" id="1142394"/>
    <lineage>
        <taxon>Bacteria</taxon>
        <taxon>Pseudomonadati</taxon>
        <taxon>Planctomycetota</taxon>
        <taxon>Phycisphaerae</taxon>
        <taxon>Phycisphaerales</taxon>
        <taxon>Phycisphaeraceae</taxon>
        <taxon>Phycisphaera</taxon>
    </lineage>
</organism>
<dbReference type="Proteomes" id="UP000007881">
    <property type="component" value="Chromosome"/>
</dbReference>
<keyword evidence="4" id="KW-1185">Reference proteome</keyword>
<dbReference type="InterPro" id="IPR029044">
    <property type="entry name" value="Nucleotide-diphossugar_trans"/>
</dbReference>
<dbReference type="CDD" id="cd00761">
    <property type="entry name" value="Glyco_tranf_GTA_type"/>
    <property type="match status" value="1"/>
</dbReference>
<dbReference type="EMBL" id="AP012338">
    <property type="protein sequence ID" value="BAM04688.1"/>
    <property type="molecule type" value="Genomic_DNA"/>
</dbReference>
<dbReference type="RefSeq" id="WP_014437901.1">
    <property type="nucleotide sequence ID" value="NC_017080.1"/>
</dbReference>
<dbReference type="InterPro" id="IPR001173">
    <property type="entry name" value="Glyco_trans_2-like"/>
</dbReference>
<protein>
    <submittedName>
        <fullName evidence="3">Putative glycosyltransferase</fullName>
    </submittedName>
</protein>
<reference evidence="3 4" key="1">
    <citation type="submission" date="2012-02" db="EMBL/GenBank/DDBJ databases">
        <title>Complete genome sequence of Phycisphaera mikurensis NBRC 102666.</title>
        <authorList>
            <person name="Ankai A."/>
            <person name="Hosoyama A."/>
            <person name="Terui Y."/>
            <person name="Sekine M."/>
            <person name="Fukai R."/>
            <person name="Kato Y."/>
            <person name="Nakamura S."/>
            <person name="Yamada-Narita S."/>
            <person name="Kawakoshi A."/>
            <person name="Fukunaga Y."/>
            <person name="Yamazaki S."/>
            <person name="Fujita N."/>
        </authorList>
    </citation>
    <scope>NUCLEOTIDE SEQUENCE [LARGE SCALE GENOMIC DNA]</scope>
    <source>
        <strain evidence="4">NBRC 102666 / KCTC 22515 / FYK2301M01</strain>
    </source>
</reference>
<accession>I0IHF0</accession>
<dbReference type="PANTHER" id="PTHR43685:SF2">
    <property type="entry name" value="GLYCOSYLTRANSFERASE 2-LIKE DOMAIN-CONTAINING PROTEIN"/>
    <property type="match status" value="1"/>
</dbReference>
<dbReference type="HOGENOM" id="CLU_857522_0_0_0"/>
<feature type="region of interest" description="Disordered" evidence="1">
    <location>
        <begin position="297"/>
        <end position="324"/>
    </location>
</feature>
<dbReference type="SUPFAM" id="SSF53448">
    <property type="entry name" value="Nucleotide-diphospho-sugar transferases"/>
    <property type="match status" value="1"/>
</dbReference>
<keyword evidence="3" id="KW-0808">Transferase</keyword>
<feature type="domain" description="Glycosyltransferase 2-like" evidence="2">
    <location>
        <begin position="7"/>
        <end position="125"/>
    </location>
</feature>
<dbReference type="GO" id="GO:0016740">
    <property type="term" value="F:transferase activity"/>
    <property type="evidence" value="ECO:0007669"/>
    <property type="project" value="UniProtKB-KW"/>
</dbReference>